<feature type="transmembrane region" description="Helical" evidence="2">
    <location>
        <begin position="12"/>
        <end position="32"/>
    </location>
</feature>
<keyword evidence="2" id="KW-1133">Transmembrane helix</keyword>
<name>A0A1F5KKV8_9BACT</name>
<feature type="coiled-coil region" evidence="1">
    <location>
        <begin position="50"/>
        <end position="80"/>
    </location>
</feature>
<keyword evidence="2" id="KW-0472">Membrane</keyword>
<keyword evidence="1" id="KW-0175">Coiled coil</keyword>
<comment type="caution">
    <text evidence="3">The sequence shown here is derived from an EMBL/GenBank/DDBJ whole genome shotgun (WGS) entry which is preliminary data.</text>
</comment>
<sequence>MKPVSAQRGFGLILILVVIGLSIAGGVGIYYFTRASKNTPTASASPTAQATDLNVQITDLKKQLAEMQAEKASKEDLSRLTDQLQALESPIPSPTEASTVTVYSSKTPVYIPIGSSTDSVTATDWKSFDSLTFSADPADYAGNTGMTLEVNIRSNAGGTAYARIINVTDNSMVDNTEVSTTSTTFAFLTSGQFKLSGGKKTYKIQGKNPTGDPIFIQNARIKVTF</sequence>
<protein>
    <submittedName>
        <fullName evidence="3">Uncharacterized protein</fullName>
    </submittedName>
</protein>
<dbReference type="Proteomes" id="UP000177328">
    <property type="component" value="Unassembled WGS sequence"/>
</dbReference>
<organism evidence="3 4">
    <name type="scientific">Candidatus Daviesbacteria bacterium RIFCSPHIGHO2_02_FULL_43_12</name>
    <dbReference type="NCBI Taxonomy" id="1797776"/>
    <lineage>
        <taxon>Bacteria</taxon>
        <taxon>Candidatus Daviesiibacteriota</taxon>
    </lineage>
</organism>
<evidence type="ECO:0000256" key="2">
    <source>
        <dbReference type="SAM" id="Phobius"/>
    </source>
</evidence>
<evidence type="ECO:0000313" key="3">
    <source>
        <dbReference type="EMBL" id="OGE41532.1"/>
    </source>
</evidence>
<keyword evidence="2" id="KW-0812">Transmembrane</keyword>
<accession>A0A1F5KKV8</accession>
<dbReference type="EMBL" id="MFDD01000001">
    <property type="protein sequence ID" value="OGE41532.1"/>
    <property type="molecule type" value="Genomic_DNA"/>
</dbReference>
<evidence type="ECO:0000256" key="1">
    <source>
        <dbReference type="SAM" id="Coils"/>
    </source>
</evidence>
<gene>
    <name evidence="3" type="ORF">A3D25_00740</name>
</gene>
<proteinExistence type="predicted"/>
<reference evidence="3 4" key="1">
    <citation type="journal article" date="2016" name="Nat. Commun.">
        <title>Thousands of microbial genomes shed light on interconnected biogeochemical processes in an aquifer system.</title>
        <authorList>
            <person name="Anantharaman K."/>
            <person name="Brown C.T."/>
            <person name="Hug L.A."/>
            <person name="Sharon I."/>
            <person name="Castelle C.J."/>
            <person name="Probst A.J."/>
            <person name="Thomas B.C."/>
            <person name="Singh A."/>
            <person name="Wilkins M.J."/>
            <person name="Karaoz U."/>
            <person name="Brodie E.L."/>
            <person name="Williams K.H."/>
            <person name="Hubbard S.S."/>
            <person name="Banfield J.F."/>
        </authorList>
    </citation>
    <scope>NUCLEOTIDE SEQUENCE [LARGE SCALE GENOMIC DNA]</scope>
</reference>
<evidence type="ECO:0000313" key="4">
    <source>
        <dbReference type="Proteomes" id="UP000177328"/>
    </source>
</evidence>
<dbReference type="AlphaFoldDB" id="A0A1F5KKV8"/>